<dbReference type="VEuPathDB" id="FungiDB:AeMF1_009675"/>
<proteinExistence type="predicted"/>
<evidence type="ECO:0000256" key="1">
    <source>
        <dbReference type="SAM" id="Coils"/>
    </source>
</evidence>
<dbReference type="InterPro" id="IPR019448">
    <property type="entry name" value="NT-C2"/>
</dbReference>
<evidence type="ECO:0000313" key="5">
    <source>
        <dbReference type="Proteomes" id="UP000481153"/>
    </source>
</evidence>
<evidence type="ECO:0000256" key="2">
    <source>
        <dbReference type="SAM" id="MobiDB-lite"/>
    </source>
</evidence>
<dbReference type="PROSITE" id="PS51840">
    <property type="entry name" value="C2_NT"/>
    <property type="match status" value="1"/>
</dbReference>
<dbReference type="AlphaFoldDB" id="A0A6G0XHV0"/>
<evidence type="ECO:0000259" key="3">
    <source>
        <dbReference type="PROSITE" id="PS51840"/>
    </source>
</evidence>
<feature type="coiled-coil region" evidence="1">
    <location>
        <begin position="226"/>
        <end position="341"/>
    </location>
</feature>
<keyword evidence="1" id="KW-0175">Coiled coil</keyword>
<feature type="coiled-coil region" evidence="1">
    <location>
        <begin position="607"/>
        <end position="694"/>
    </location>
</feature>
<dbReference type="Pfam" id="PF10358">
    <property type="entry name" value="NT-C2"/>
    <property type="match status" value="1"/>
</dbReference>
<organism evidence="4 5">
    <name type="scientific">Aphanomyces euteiches</name>
    <dbReference type="NCBI Taxonomy" id="100861"/>
    <lineage>
        <taxon>Eukaryota</taxon>
        <taxon>Sar</taxon>
        <taxon>Stramenopiles</taxon>
        <taxon>Oomycota</taxon>
        <taxon>Saprolegniomycetes</taxon>
        <taxon>Saprolegniales</taxon>
        <taxon>Verrucalvaceae</taxon>
        <taxon>Aphanomyces</taxon>
    </lineage>
</organism>
<dbReference type="EMBL" id="VJMJ01000062">
    <property type="protein sequence ID" value="KAF0739779.1"/>
    <property type="molecule type" value="Genomic_DNA"/>
</dbReference>
<keyword evidence="5" id="KW-1185">Reference proteome</keyword>
<feature type="coiled-coil region" evidence="1">
    <location>
        <begin position="731"/>
        <end position="1015"/>
    </location>
</feature>
<reference evidence="4 5" key="1">
    <citation type="submission" date="2019-07" db="EMBL/GenBank/DDBJ databases">
        <title>Genomics analysis of Aphanomyces spp. identifies a new class of oomycete effector associated with host adaptation.</title>
        <authorList>
            <person name="Gaulin E."/>
        </authorList>
    </citation>
    <scope>NUCLEOTIDE SEQUENCE [LARGE SCALE GENOMIC DNA]</scope>
    <source>
        <strain evidence="4 5">ATCC 201684</strain>
    </source>
</reference>
<feature type="domain" description="C2 NT-type" evidence="3">
    <location>
        <begin position="8"/>
        <end position="147"/>
    </location>
</feature>
<sequence>MSRFLRAATHAGKTGVGFNVEIVLHKLTCSDPTAKETELVYPIITRGSHKVKGQPAPILSSHEVHWVEETLSFHCTMYRTKQQTFQAKPFTVDVVKAENDTLVCSFEVDLANYTSEKNHGSNSYSLVVQPKKALGNASLMMSLATSLDTERSVTASSTTASRTLHDNDTRDVSESTAESPPKRGSANIVASRRITFQMPAEESHAIAESEPDEEDRPSTAQFAAQAMKYDQTIKELQAKIEATNEAQRRSTDEIQLWRVKYDELEATHTTTLEELREVKEKKAKAEKEVVLRRTELQTAMESSSRVNVVQLERIRQLTSLNEELRGKVAELQLVVEKQMAAPSSPLRHVASWSEGVGAIKPVDADLEKYQAGPVEPSNTVAGELVRLQADKKNLEEKVATLQREFETLENQLFERSSELQHLLELHSRCNQTISAKAAELAQAQEEIQRLESQYGAGGGNRREQDGESDNDELVAMLQRNLEEVQEDLAAMQTKNSQLRDAKAKVEAELCKRLAEIKRAKSDNSMLNPSQYEELNVKIREQADRIRELQNQLESTQMELTKAQESKTDQVRNVLNAHFPTQVQMEALQSVRQTSTAPPSSPAVDSEVGYLKQQVRELKDQRDRIQDELNEKSLEFQQALDMHVRMQRDGVQQLNDVEAQLEAQGHRLVILQAQMKCLEDEKTTWMNDKQALERVIEEKTMQEKASIALAQVNEEVVQARIDESNAVFKAELMSLKSDLEVTADENEHLKAEIKALSAKSSFEHSDASALRSQIQDLKNEVQHLQYELSEKIAEMDEWTRKHDANQVESEIQIALEAKSSECSSVTQKLKACEEELQELKQRLQSQEDAKNDEMEKLLQERTDEWMTAKDELAKCAWELEQMKAQRAQELAEKEQVEKDESPDVRQVQVEFKFAKDQLTSCELELETLKVVNQQLETKVQDLEAKISTTKSSEECLDQIKKENEYFQTELVETKVKLAQLQEKHDDLTSEHKKIEKEWLMLKIQSAEAALKAAKKK</sequence>
<feature type="coiled-coil region" evidence="1">
    <location>
        <begin position="377"/>
        <end position="565"/>
    </location>
</feature>
<protein>
    <recommendedName>
        <fullName evidence="3">C2 NT-type domain-containing protein</fullName>
    </recommendedName>
</protein>
<gene>
    <name evidence="4" type="ORF">Ae201684_004666</name>
</gene>
<feature type="region of interest" description="Disordered" evidence="2">
    <location>
        <begin position="148"/>
        <end position="187"/>
    </location>
</feature>
<accession>A0A6G0XHV0</accession>
<evidence type="ECO:0000313" key="4">
    <source>
        <dbReference type="EMBL" id="KAF0739779.1"/>
    </source>
</evidence>
<feature type="compositionally biased region" description="Basic and acidic residues" evidence="2">
    <location>
        <begin position="163"/>
        <end position="173"/>
    </location>
</feature>
<name>A0A6G0XHV0_9STRA</name>
<comment type="caution">
    <text evidence="4">The sequence shown here is derived from an EMBL/GenBank/DDBJ whole genome shotgun (WGS) entry which is preliminary data.</text>
</comment>
<dbReference type="Proteomes" id="UP000481153">
    <property type="component" value="Unassembled WGS sequence"/>
</dbReference>
<feature type="compositionally biased region" description="Low complexity" evidence="2">
    <location>
        <begin position="152"/>
        <end position="162"/>
    </location>
</feature>